<dbReference type="InterPro" id="IPR036291">
    <property type="entry name" value="NAD(P)-bd_dom_sf"/>
</dbReference>
<keyword evidence="4" id="KW-1185">Reference proteome</keyword>
<name>A0A495II19_9MICO</name>
<evidence type="ECO:0000313" key="3">
    <source>
        <dbReference type="EMBL" id="RKR75419.1"/>
    </source>
</evidence>
<sequence>MTTKSLLVIGGTGQISAAVVRDAVQQGVDVTVINRGATHTRETPDGVEAIIADVRDEDAVRSALGNRRFDTVADFITFTTDQLASAIRLYGDRSDQYVFISSASAYQKPPARLPITETTPLFNPFWQYSRDKIACERLLRDEHAAGRVRATVVRPSHTYDRTQVPLLGGWTLVDRLRRGLPIALHGDGTSPWALTHVDDFSPAFLALLGRDEAIGEAFNIMSPELLTWNMIALDLADAAGVEVPHIVHRTTHDIVREAPEWDEPLRGDRSHAAVFDCTKIRELAPGWEARVPFAEGARRILKWYDADASRRVIDPRVDALQSALTA</sequence>
<evidence type="ECO:0000256" key="1">
    <source>
        <dbReference type="ARBA" id="ARBA00007637"/>
    </source>
</evidence>
<dbReference type="RefSeq" id="WP_121370223.1">
    <property type="nucleotide sequence ID" value="NZ_RBKS01000001.1"/>
</dbReference>
<dbReference type="SUPFAM" id="SSF51735">
    <property type="entry name" value="NAD(P)-binding Rossmann-fold domains"/>
    <property type="match status" value="1"/>
</dbReference>
<dbReference type="AlphaFoldDB" id="A0A495II19"/>
<gene>
    <name evidence="3" type="ORF">C8E83_2567</name>
</gene>
<feature type="domain" description="NAD-dependent epimerase/dehydratase" evidence="2">
    <location>
        <begin position="7"/>
        <end position="220"/>
    </location>
</feature>
<proteinExistence type="inferred from homology"/>
<dbReference type="Pfam" id="PF01370">
    <property type="entry name" value="Epimerase"/>
    <property type="match status" value="1"/>
</dbReference>
<evidence type="ECO:0000259" key="2">
    <source>
        <dbReference type="Pfam" id="PF01370"/>
    </source>
</evidence>
<dbReference type="EMBL" id="RBKS01000001">
    <property type="protein sequence ID" value="RKR75419.1"/>
    <property type="molecule type" value="Genomic_DNA"/>
</dbReference>
<accession>A0A495II19</accession>
<dbReference type="PANTHER" id="PTHR43000">
    <property type="entry name" value="DTDP-D-GLUCOSE 4,6-DEHYDRATASE-RELATED"/>
    <property type="match status" value="1"/>
</dbReference>
<dbReference type="Gene3D" id="3.40.50.720">
    <property type="entry name" value="NAD(P)-binding Rossmann-like Domain"/>
    <property type="match status" value="1"/>
</dbReference>
<reference evidence="3 4" key="1">
    <citation type="submission" date="2018-10" db="EMBL/GenBank/DDBJ databases">
        <title>Sequencing the genomes of 1000 actinobacteria strains.</title>
        <authorList>
            <person name="Klenk H.-P."/>
        </authorList>
    </citation>
    <scope>NUCLEOTIDE SEQUENCE [LARGE SCALE GENOMIC DNA]</scope>
    <source>
        <strain evidence="3 4">DSM 17894</strain>
    </source>
</reference>
<comment type="similarity">
    <text evidence="1">Belongs to the NAD(P)-dependent epimerase/dehydratase family.</text>
</comment>
<dbReference type="OrthoDB" id="9776016at2"/>
<dbReference type="Proteomes" id="UP000280008">
    <property type="component" value="Unassembled WGS sequence"/>
</dbReference>
<comment type="caution">
    <text evidence="3">The sequence shown here is derived from an EMBL/GenBank/DDBJ whole genome shotgun (WGS) entry which is preliminary data.</text>
</comment>
<organism evidence="3 4">
    <name type="scientific">Frondihabitans australicus</name>
    <dbReference type="NCBI Taxonomy" id="386892"/>
    <lineage>
        <taxon>Bacteria</taxon>
        <taxon>Bacillati</taxon>
        <taxon>Actinomycetota</taxon>
        <taxon>Actinomycetes</taxon>
        <taxon>Micrococcales</taxon>
        <taxon>Microbacteriaceae</taxon>
        <taxon>Frondihabitans</taxon>
    </lineage>
</organism>
<protein>
    <submittedName>
        <fullName evidence="3">Nucleoside-diphosphate-sugar epimerase</fullName>
    </submittedName>
</protein>
<dbReference type="InterPro" id="IPR001509">
    <property type="entry name" value="Epimerase_deHydtase"/>
</dbReference>
<evidence type="ECO:0000313" key="4">
    <source>
        <dbReference type="Proteomes" id="UP000280008"/>
    </source>
</evidence>